<keyword evidence="2" id="KW-1185">Reference proteome</keyword>
<dbReference type="Proteomes" id="UP000240206">
    <property type="component" value="Unassembled WGS sequence"/>
</dbReference>
<dbReference type="AlphaFoldDB" id="A0A2P7EBF5"/>
<comment type="caution">
    <text evidence="1">The sequence shown here is derived from an EMBL/GenBank/DDBJ whole genome shotgun (WGS) entry which is preliminary data.</text>
</comment>
<name>A0A2P7EBF5_9SYNE</name>
<protein>
    <recommendedName>
        <fullName evidence="3">Type II toxin-antitoxin system HicB family antitoxin</fullName>
    </recommendedName>
</protein>
<evidence type="ECO:0008006" key="3">
    <source>
        <dbReference type="Google" id="ProtNLM"/>
    </source>
</evidence>
<organism evidence="1 2">
    <name type="scientific">Synechococcus lacustris str. Tous</name>
    <dbReference type="NCBI Taxonomy" id="1910958"/>
    <lineage>
        <taxon>Bacteria</taxon>
        <taxon>Bacillati</taxon>
        <taxon>Cyanobacteriota</taxon>
        <taxon>Cyanophyceae</taxon>
        <taxon>Synechococcales</taxon>
        <taxon>Synechococcaceae</taxon>
        <taxon>Synechococcus</taxon>
    </lineage>
</organism>
<evidence type="ECO:0000313" key="1">
    <source>
        <dbReference type="EMBL" id="PSI00557.1"/>
    </source>
</evidence>
<sequence>MGSNPQRQPTAEPFTYWREADGYVLGYLNAYPDHWTQGKDLDDLKAQLLDLYHEFSKDDLPGIRKVDELVVA</sequence>
<accession>A0A2P7EBF5</accession>
<proteinExistence type="predicted"/>
<dbReference type="EMBL" id="PXVC01000104">
    <property type="protein sequence ID" value="PSI00557.1"/>
    <property type="molecule type" value="Genomic_DNA"/>
</dbReference>
<evidence type="ECO:0000313" key="2">
    <source>
        <dbReference type="Proteomes" id="UP000240206"/>
    </source>
</evidence>
<reference evidence="2" key="1">
    <citation type="submission" date="2018-03" db="EMBL/GenBank/DDBJ databases">
        <title>Ecological and genomic features of two cosmopolitan and abundant freshwater picocyanobacteria.</title>
        <authorList>
            <person name="Cabello-Yeves P.J."/>
            <person name="Picazo A."/>
            <person name="Camacho A."/>
            <person name="Callieri C."/>
            <person name="Rosselli R."/>
            <person name="Roda-Garcia J."/>
            <person name="Coutinho F.H."/>
            <person name="Rodriguez-Valera F."/>
        </authorList>
    </citation>
    <scope>NUCLEOTIDE SEQUENCE [LARGE SCALE GENOMIC DNA]</scope>
    <source>
        <strain evidence="2">Tous</strain>
    </source>
</reference>
<gene>
    <name evidence="1" type="ORF">C7K08_12555</name>
</gene>